<evidence type="ECO:0000259" key="2">
    <source>
        <dbReference type="Pfam" id="PF00857"/>
    </source>
</evidence>
<keyword evidence="4" id="KW-1185">Reference proteome</keyword>
<dbReference type="KEGG" id="sbae:DSM104329_04744"/>
<dbReference type="EC" id="3.5.1.107" evidence="3"/>
<dbReference type="SUPFAM" id="SSF52499">
    <property type="entry name" value="Isochorismatase-like hydrolases"/>
    <property type="match status" value="1"/>
</dbReference>
<dbReference type="Pfam" id="PF00857">
    <property type="entry name" value="Isochorismatase"/>
    <property type="match status" value="1"/>
</dbReference>
<evidence type="ECO:0000313" key="4">
    <source>
        <dbReference type="Proteomes" id="UP001162834"/>
    </source>
</evidence>
<dbReference type="Proteomes" id="UP001162834">
    <property type="component" value="Chromosome"/>
</dbReference>
<dbReference type="EMBL" id="CP087164">
    <property type="protein sequence ID" value="UGS38320.1"/>
    <property type="molecule type" value="Genomic_DNA"/>
</dbReference>
<dbReference type="GO" id="GO:0016787">
    <property type="term" value="F:hydrolase activity"/>
    <property type="evidence" value="ECO:0007669"/>
    <property type="project" value="UniProtKB-KW"/>
</dbReference>
<dbReference type="InterPro" id="IPR000868">
    <property type="entry name" value="Isochorismatase-like_dom"/>
</dbReference>
<reference evidence="3" key="1">
    <citation type="journal article" date="2022" name="Int. J. Syst. Evol. Microbiol.">
        <title>Pseudomonas aegrilactucae sp. nov. and Pseudomonas morbosilactucae sp. nov., pathogens causing bacterial rot of lettuce in Japan.</title>
        <authorList>
            <person name="Sawada H."/>
            <person name="Fujikawa T."/>
            <person name="Satou M."/>
        </authorList>
    </citation>
    <scope>NUCLEOTIDE SEQUENCE</scope>
    <source>
        <strain evidence="3">0166_1</strain>
    </source>
</reference>
<dbReference type="AlphaFoldDB" id="A0A9E6Y1R1"/>
<dbReference type="Gene3D" id="3.40.50.850">
    <property type="entry name" value="Isochorismatase-like"/>
    <property type="match status" value="1"/>
</dbReference>
<name>A0A9E6Y1R1_9ACTN</name>
<dbReference type="InterPro" id="IPR050272">
    <property type="entry name" value="Isochorismatase-like_hydrls"/>
</dbReference>
<feature type="domain" description="Isochorismatase-like" evidence="2">
    <location>
        <begin position="23"/>
        <end position="196"/>
    </location>
</feature>
<dbReference type="InterPro" id="IPR036380">
    <property type="entry name" value="Isochorismatase-like_sf"/>
</dbReference>
<dbReference type="PANTHER" id="PTHR43540:SF1">
    <property type="entry name" value="ISOCHORISMATASE HYDROLASE"/>
    <property type="match status" value="1"/>
</dbReference>
<organism evidence="3 4">
    <name type="scientific">Capillimicrobium parvum</name>
    <dbReference type="NCBI Taxonomy" id="2884022"/>
    <lineage>
        <taxon>Bacteria</taxon>
        <taxon>Bacillati</taxon>
        <taxon>Actinomycetota</taxon>
        <taxon>Thermoleophilia</taxon>
        <taxon>Solirubrobacterales</taxon>
        <taxon>Capillimicrobiaceae</taxon>
        <taxon>Capillimicrobium</taxon>
    </lineage>
</organism>
<dbReference type="PANTHER" id="PTHR43540">
    <property type="entry name" value="PEROXYUREIDOACRYLATE/UREIDOACRYLATE AMIDOHYDROLASE-RELATED"/>
    <property type="match status" value="1"/>
</dbReference>
<evidence type="ECO:0000313" key="3">
    <source>
        <dbReference type="EMBL" id="UGS38320.1"/>
    </source>
</evidence>
<gene>
    <name evidence="3" type="primary">nicF_5</name>
    <name evidence="3" type="ORF">DSM104329_04744</name>
</gene>
<keyword evidence="1 3" id="KW-0378">Hydrolase</keyword>
<accession>A0A9E6Y1R1</accession>
<proteinExistence type="predicted"/>
<sequence length="221" mass="23844">MTTDLYEVAGYGGRDIGFGERPAVLVVDFQNAVTNETQPMGQSPLVASAIPQTQELLEAARRGGAPVVFCATSFQADKQDMPPWKITAMDAWINKSWEVEIDERLWRDGDVLVIKKAPSIFFGTPVVSILTKASVDTVILAGANTSGCIRASTIDSFSYGFRTILPRECVADQGEAPHEANLRDVAIRYADVVPAADVVAYLRGVSEGRVRPPVGSSELQA</sequence>
<protein>
    <submittedName>
        <fullName evidence="3">Maleamate amidohydrolase</fullName>
        <ecNumber evidence="3">3.5.1.107</ecNumber>
    </submittedName>
</protein>
<evidence type="ECO:0000256" key="1">
    <source>
        <dbReference type="ARBA" id="ARBA00022801"/>
    </source>
</evidence>